<reference evidence="2 3" key="1">
    <citation type="submission" date="2020-02" db="EMBL/GenBank/DDBJ databases">
        <authorList>
            <person name="Ma Q."/>
            <person name="Huang Y."/>
            <person name="Song X."/>
            <person name="Pei D."/>
        </authorList>
    </citation>
    <scope>NUCLEOTIDE SEQUENCE [LARGE SCALE GENOMIC DNA]</scope>
    <source>
        <strain evidence="2">Sxm20200214</strain>
        <tissue evidence="2">Leaf</tissue>
    </source>
</reference>
<name>A0A8X7P3A5_BRACI</name>
<feature type="compositionally biased region" description="Polar residues" evidence="1">
    <location>
        <begin position="120"/>
        <end position="146"/>
    </location>
</feature>
<feature type="region of interest" description="Disordered" evidence="1">
    <location>
        <begin position="120"/>
        <end position="157"/>
    </location>
</feature>
<keyword evidence="3" id="KW-1185">Reference proteome</keyword>
<evidence type="ECO:0000313" key="3">
    <source>
        <dbReference type="Proteomes" id="UP000886595"/>
    </source>
</evidence>
<protein>
    <submittedName>
        <fullName evidence="2">Uncharacterized protein</fullName>
    </submittedName>
</protein>
<sequence>MKRSLHHECVQGVAQTTPSSVTTTTIVCLNLATTAGTVADSGPMVVNYHQPFSHAQETNEFLGTFGGSSSSSSAVVGNHFSSLPESHGYYGVGFSDLVGNPLMNQSIGEHVDNYNSYRVNQEDPNNQNQSFNDIMNMNHNASTSGNRGYPGTDHMIINNKDRNKCEFRSSYHLDKYGP</sequence>
<evidence type="ECO:0000256" key="1">
    <source>
        <dbReference type="SAM" id="MobiDB-lite"/>
    </source>
</evidence>
<gene>
    <name evidence="2" type="ORF">Bca52824_094455</name>
</gene>
<evidence type="ECO:0000313" key="2">
    <source>
        <dbReference type="EMBL" id="KAG2243695.1"/>
    </source>
</evidence>
<dbReference type="Proteomes" id="UP000886595">
    <property type="component" value="Unassembled WGS sequence"/>
</dbReference>
<accession>A0A8X7P3A5</accession>
<dbReference type="EMBL" id="JAAMPC010000161">
    <property type="protein sequence ID" value="KAG2243695.1"/>
    <property type="molecule type" value="Genomic_DNA"/>
</dbReference>
<dbReference type="AlphaFoldDB" id="A0A8X7P3A5"/>
<proteinExistence type="predicted"/>
<organism evidence="2 3">
    <name type="scientific">Brassica carinata</name>
    <name type="common">Ethiopian mustard</name>
    <name type="synonym">Abyssinian cabbage</name>
    <dbReference type="NCBI Taxonomy" id="52824"/>
    <lineage>
        <taxon>Eukaryota</taxon>
        <taxon>Viridiplantae</taxon>
        <taxon>Streptophyta</taxon>
        <taxon>Embryophyta</taxon>
        <taxon>Tracheophyta</taxon>
        <taxon>Spermatophyta</taxon>
        <taxon>Magnoliopsida</taxon>
        <taxon>eudicotyledons</taxon>
        <taxon>Gunneridae</taxon>
        <taxon>Pentapetalae</taxon>
        <taxon>rosids</taxon>
        <taxon>malvids</taxon>
        <taxon>Brassicales</taxon>
        <taxon>Brassicaceae</taxon>
        <taxon>Brassiceae</taxon>
        <taxon>Brassica</taxon>
    </lineage>
</organism>
<comment type="caution">
    <text evidence="2">The sequence shown here is derived from an EMBL/GenBank/DDBJ whole genome shotgun (WGS) entry which is preliminary data.</text>
</comment>